<keyword evidence="4" id="KW-1185">Reference proteome</keyword>
<accession>A0A8T0I9A3</accession>
<dbReference type="EMBL" id="CM026424">
    <property type="protein sequence ID" value="KAG0580254.1"/>
    <property type="molecule type" value="Genomic_DNA"/>
</dbReference>
<evidence type="ECO:0000256" key="1">
    <source>
        <dbReference type="SAM" id="MobiDB-lite"/>
    </source>
</evidence>
<protein>
    <recommendedName>
        <fullName evidence="2">START domain-containing protein</fullName>
    </recommendedName>
</protein>
<feature type="domain" description="START" evidence="2">
    <location>
        <begin position="289"/>
        <end position="481"/>
    </location>
</feature>
<evidence type="ECO:0000313" key="4">
    <source>
        <dbReference type="Proteomes" id="UP000822688"/>
    </source>
</evidence>
<dbReference type="OrthoDB" id="9970435at2759"/>
<sequence length="843" mass="94374">MMVKMASYQQLEGSSCPPSPSSPRVKKKGCGACGGIPGARWLSKSFKEKRNGIIKRKPEGQRRSSRKRGREAEVEVEAETGLRRELSMGSDGESDRGVPAYAGWVYHVGTSSLGSRFCTDRFLVIKGKYVTMFKRNPVENPRAMPIRSGVVGTHLMVEELGRQIYHGRALYVLRIFNRLDHSRQGKFACNTAEEVEKWISAFKHAKEEADFSSGRIASGRRIINAEDEFDINGPRTHPRLVTRGIGKLITIGRGPGLQLRRPSMVLPQEPDSDGYYNYREGDTFEHADWRCFCTVNGLRIFEDITASKAEKGTIMKAVGVIEAKPETIFEQIMSLDSSLRYQWDVLTGNLELVEQVDGHSDIVYGSFDPKYFKRFHGKRDFLFSRYWRRDQDGSYSISQVSTTHKSRPAKPGFQRIDLSPGIWEITPLPPRPDGTPRSMVTQVVEVKSTGWGRWKRCHYSKFHKTIPYILLCRIAGLRELLGASPDLNTLEAQARMKLLKGAKKVLEIADPVLESPILMKSPRESAMLESQEEFYDAIMADDPEEEEEEDESEENALVNTHQTTGQKFNGLSWSVSLGLPSKKIPATRGCQELDWNAPSVELDPNMFYSSLRRTLSDQDCNGWSDPGGKGFMVRSRTYNVDSLKTSGGEPLLKLLAVDWLKSDQRIDHIAMQPSSCVQSAAGRKAPFILVINLQVPAKSHYSLVMYFVADKPIQPGSLLDQFANGDDAFRNARFKLIPSIVEGYWMVKRAVGTKACLLGKAVTCNYLRKDNFLEIDVDIGSSSVARSVVGLVLGYVTSVVVDLAILIEAKTAQELPEYLLGTVRINRIKVEQAVQADTNALDS</sequence>
<organism evidence="3 4">
    <name type="scientific">Ceratodon purpureus</name>
    <name type="common">Fire moss</name>
    <name type="synonym">Dicranum purpureum</name>
    <dbReference type="NCBI Taxonomy" id="3225"/>
    <lineage>
        <taxon>Eukaryota</taxon>
        <taxon>Viridiplantae</taxon>
        <taxon>Streptophyta</taxon>
        <taxon>Embryophyta</taxon>
        <taxon>Bryophyta</taxon>
        <taxon>Bryophytina</taxon>
        <taxon>Bryopsida</taxon>
        <taxon>Dicranidae</taxon>
        <taxon>Pseudoditrichales</taxon>
        <taxon>Ditrichaceae</taxon>
        <taxon>Ceratodon</taxon>
    </lineage>
</organism>
<dbReference type="Gene3D" id="3.30.530.20">
    <property type="match status" value="1"/>
</dbReference>
<comment type="caution">
    <text evidence="3">The sequence shown here is derived from an EMBL/GenBank/DDBJ whole genome shotgun (WGS) entry which is preliminary data.</text>
</comment>
<dbReference type="PROSITE" id="PS50848">
    <property type="entry name" value="START"/>
    <property type="match status" value="1"/>
</dbReference>
<evidence type="ECO:0000313" key="3">
    <source>
        <dbReference type="EMBL" id="KAG0580254.1"/>
    </source>
</evidence>
<dbReference type="AlphaFoldDB" id="A0A8T0I9A3"/>
<dbReference type="InterPro" id="IPR023393">
    <property type="entry name" value="START-like_dom_sf"/>
</dbReference>
<gene>
    <name evidence="3" type="ORF">KC19_4G160400</name>
</gene>
<evidence type="ECO:0000259" key="2">
    <source>
        <dbReference type="PROSITE" id="PS50848"/>
    </source>
</evidence>
<dbReference type="PANTHER" id="PTHR12136:SF47">
    <property type="entry name" value="ENHANCED DISEASE RESISTANCE PROTEIN (DUF1336)"/>
    <property type="match status" value="1"/>
</dbReference>
<reference evidence="3" key="1">
    <citation type="submission" date="2020-06" db="EMBL/GenBank/DDBJ databases">
        <title>WGS assembly of Ceratodon purpureus strain R40.</title>
        <authorList>
            <person name="Carey S.B."/>
            <person name="Jenkins J."/>
            <person name="Shu S."/>
            <person name="Lovell J.T."/>
            <person name="Sreedasyam A."/>
            <person name="Maumus F."/>
            <person name="Tiley G.P."/>
            <person name="Fernandez-Pozo N."/>
            <person name="Barry K."/>
            <person name="Chen C."/>
            <person name="Wang M."/>
            <person name="Lipzen A."/>
            <person name="Daum C."/>
            <person name="Saski C.A."/>
            <person name="Payton A.C."/>
            <person name="Mcbreen J.C."/>
            <person name="Conrad R.E."/>
            <person name="Kollar L.M."/>
            <person name="Olsson S."/>
            <person name="Huttunen S."/>
            <person name="Landis J.B."/>
            <person name="Wickett N.J."/>
            <person name="Johnson M.G."/>
            <person name="Rensing S.A."/>
            <person name="Grimwood J."/>
            <person name="Schmutz J."/>
            <person name="Mcdaniel S.F."/>
        </authorList>
    </citation>
    <scope>NUCLEOTIDE SEQUENCE</scope>
    <source>
        <strain evidence="3">R40</strain>
    </source>
</reference>
<dbReference type="Pfam" id="PF01852">
    <property type="entry name" value="START"/>
    <property type="match status" value="1"/>
</dbReference>
<feature type="compositionally biased region" description="Basic and acidic residues" evidence="1">
    <location>
        <begin position="47"/>
        <end position="62"/>
    </location>
</feature>
<dbReference type="InterPro" id="IPR002913">
    <property type="entry name" value="START_lipid-bd_dom"/>
</dbReference>
<dbReference type="Proteomes" id="UP000822688">
    <property type="component" value="Chromosome 4"/>
</dbReference>
<dbReference type="CDD" id="cd00177">
    <property type="entry name" value="START"/>
    <property type="match status" value="1"/>
</dbReference>
<dbReference type="Pfam" id="PF07059">
    <property type="entry name" value="EDR2_C"/>
    <property type="match status" value="1"/>
</dbReference>
<proteinExistence type="predicted"/>
<name>A0A8T0I9A3_CERPU</name>
<dbReference type="InterPro" id="IPR009769">
    <property type="entry name" value="EDR2_C"/>
</dbReference>
<dbReference type="GO" id="GO:0008289">
    <property type="term" value="F:lipid binding"/>
    <property type="evidence" value="ECO:0007669"/>
    <property type="project" value="InterPro"/>
</dbReference>
<feature type="region of interest" description="Disordered" evidence="1">
    <location>
        <begin position="47"/>
        <end position="92"/>
    </location>
</feature>
<dbReference type="SUPFAM" id="SSF55961">
    <property type="entry name" value="Bet v1-like"/>
    <property type="match status" value="1"/>
</dbReference>
<dbReference type="InterPro" id="IPR045096">
    <property type="entry name" value="EDR2-like"/>
</dbReference>
<dbReference type="PANTHER" id="PTHR12136">
    <property type="entry name" value="ENHANCED DISEASE RESISTANCE-RELATED"/>
    <property type="match status" value="1"/>
</dbReference>
<feature type="region of interest" description="Disordered" evidence="1">
    <location>
        <begin position="1"/>
        <end position="29"/>
    </location>
</feature>